<feature type="domain" description="Integrase catalytic" evidence="2">
    <location>
        <begin position="1"/>
        <end position="113"/>
    </location>
</feature>
<dbReference type="PANTHER" id="PTHR34072">
    <property type="entry name" value="ENZYMATIC POLYPROTEIN-RELATED"/>
    <property type="match status" value="1"/>
</dbReference>
<dbReference type="AlphaFoldDB" id="A0A6L2LD31"/>
<dbReference type="GO" id="GO:0015074">
    <property type="term" value="P:DNA integration"/>
    <property type="evidence" value="ECO:0007669"/>
    <property type="project" value="InterPro"/>
</dbReference>
<feature type="compositionally biased region" description="Basic residues" evidence="1">
    <location>
        <begin position="199"/>
        <end position="211"/>
    </location>
</feature>
<evidence type="ECO:0000259" key="2">
    <source>
        <dbReference type="PROSITE" id="PS50994"/>
    </source>
</evidence>
<comment type="caution">
    <text evidence="3">The sequence shown here is derived from an EMBL/GenBank/DDBJ whole genome shotgun (WGS) entry which is preliminary data.</text>
</comment>
<dbReference type="Gene3D" id="3.30.420.10">
    <property type="entry name" value="Ribonuclease H-like superfamily/Ribonuclease H"/>
    <property type="match status" value="1"/>
</dbReference>
<protein>
    <submittedName>
        <fullName evidence="3">Reverse transcriptase domain-containing protein</fullName>
    </submittedName>
</protein>
<organism evidence="3">
    <name type="scientific">Tanacetum cinerariifolium</name>
    <name type="common">Dalmatian daisy</name>
    <name type="synonym">Chrysanthemum cinerariifolium</name>
    <dbReference type="NCBI Taxonomy" id="118510"/>
    <lineage>
        <taxon>Eukaryota</taxon>
        <taxon>Viridiplantae</taxon>
        <taxon>Streptophyta</taxon>
        <taxon>Embryophyta</taxon>
        <taxon>Tracheophyta</taxon>
        <taxon>Spermatophyta</taxon>
        <taxon>Magnoliopsida</taxon>
        <taxon>eudicotyledons</taxon>
        <taxon>Gunneridae</taxon>
        <taxon>Pentapetalae</taxon>
        <taxon>asterids</taxon>
        <taxon>campanulids</taxon>
        <taxon>Asterales</taxon>
        <taxon>Asteraceae</taxon>
        <taxon>Asteroideae</taxon>
        <taxon>Anthemideae</taxon>
        <taxon>Anthemidinae</taxon>
        <taxon>Tanacetum</taxon>
    </lineage>
</organism>
<reference evidence="3" key="1">
    <citation type="journal article" date="2019" name="Sci. Rep.">
        <title>Draft genome of Tanacetum cinerariifolium, the natural source of mosquito coil.</title>
        <authorList>
            <person name="Yamashiro T."/>
            <person name="Shiraishi A."/>
            <person name="Satake H."/>
            <person name="Nakayama K."/>
        </authorList>
    </citation>
    <scope>NUCLEOTIDE SEQUENCE</scope>
</reference>
<dbReference type="InterPro" id="IPR012337">
    <property type="entry name" value="RNaseH-like_sf"/>
</dbReference>
<keyword evidence="3" id="KW-0548">Nucleotidyltransferase</keyword>
<dbReference type="PROSITE" id="PS50994">
    <property type="entry name" value="INTEGRASE"/>
    <property type="match status" value="1"/>
</dbReference>
<keyword evidence="3" id="KW-0695">RNA-directed DNA polymerase</keyword>
<dbReference type="SUPFAM" id="SSF53098">
    <property type="entry name" value="Ribonuclease H-like"/>
    <property type="match status" value="1"/>
</dbReference>
<dbReference type="GO" id="GO:0003964">
    <property type="term" value="F:RNA-directed DNA polymerase activity"/>
    <property type="evidence" value="ECO:0007669"/>
    <property type="project" value="UniProtKB-KW"/>
</dbReference>
<dbReference type="InterPro" id="IPR036397">
    <property type="entry name" value="RNaseH_sf"/>
</dbReference>
<evidence type="ECO:0000256" key="1">
    <source>
        <dbReference type="SAM" id="MobiDB-lite"/>
    </source>
</evidence>
<sequence>MESLKRLYIKEIVSRHRVPISIISDPDSHFTSRFWQSIQSALGTQLDMSTAYHPETDGQSERTIQTLEDMVRACVIDLGKCWERHLPLVEFFYDNSYHASIKATPFEALYGQKQFWSTVVAKTINEEEQIHVKVNGKKVIISEAFIRRDLQFAGEEGVKFLPNSTIIEQLASIGEGSAMPTDPHYTPIVLQPSTSQPKKTQKPKKPKRKNTKVPLPSGYTDNVADEAVHKELGDRCQQAMGDTIAQTRFKNVSKQSNDLLLARGNTFQSDEDRLKLNKLMELCTNLQTRVLDLEKTKTTQANVINSLKKRVKKIEKRNRSRTHKLKMLCKVGLSTRVESLDNEKSLDEDASKQGRRIDDIDSDEDITLVIVQADAEMFDAKKDLDGEEVFVEQEVVADKEKSDEVTLAQALAELKTSKPKAKGVVIQERSESLITTTTIPKQKSQDKGKGILVEEPVKPKRKIKLGLMKKLL</sequence>
<accession>A0A6L2LD31</accession>
<proteinExistence type="predicted"/>
<feature type="region of interest" description="Disordered" evidence="1">
    <location>
        <begin position="181"/>
        <end position="220"/>
    </location>
</feature>
<dbReference type="InterPro" id="IPR001584">
    <property type="entry name" value="Integrase_cat-core"/>
</dbReference>
<dbReference type="EMBL" id="BKCJ010003945">
    <property type="protein sequence ID" value="GEU58104.1"/>
    <property type="molecule type" value="Genomic_DNA"/>
</dbReference>
<name>A0A6L2LD31_TANCI</name>
<keyword evidence="3" id="KW-0808">Transferase</keyword>
<dbReference type="GO" id="GO:0003676">
    <property type="term" value="F:nucleic acid binding"/>
    <property type="evidence" value="ECO:0007669"/>
    <property type="project" value="InterPro"/>
</dbReference>
<dbReference type="PANTHER" id="PTHR34072:SF52">
    <property type="entry name" value="RIBONUCLEASE H"/>
    <property type="match status" value="1"/>
</dbReference>
<evidence type="ECO:0000313" key="3">
    <source>
        <dbReference type="EMBL" id="GEU58104.1"/>
    </source>
</evidence>
<gene>
    <name evidence="3" type="ORF">Tci_030082</name>
</gene>